<name>A0ABV3NDI3_9ACTO</name>
<keyword evidence="1" id="KW-0812">Transmembrane</keyword>
<evidence type="ECO:0000256" key="1">
    <source>
        <dbReference type="SAM" id="Phobius"/>
    </source>
</evidence>
<evidence type="ECO:0000313" key="2">
    <source>
        <dbReference type="EMBL" id="MEW6955282.1"/>
    </source>
</evidence>
<feature type="transmembrane region" description="Helical" evidence="1">
    <location>
        <begin position="55"/>
        <end position="77"/>
    </location>
</feature>
<dbReference type="RefSeq" id="WP_367208649.1">
    <property type="nucleotide sequence ID" value="NZ_CP123417.1"/>
</dbReference>
<feature type="transmembrane region" description="Helical" evidence="1">
    <location>
        <begin position="31"/>
        <end position="49"/>
    </location>
</feature>
<proteinExistence type="predicted"/>
<organism evidence="2 3">
    <name type="scientific">Trueperella pyogenes</name>
    <dbReference type="NCBI Taxonomy" id="1661"/>
    <lineage>
        <taxon>Bacteria</taxon>
        <taxon>Bacillati</taxon>
        <taxon>Actinomycetota</taxon>
        <taxon>Actinomycetes</taxon>
        <taxon>Actinomycetales</taxon>
        <taxon>Actinomycetaceae</taxon>
        <taxon>Trueperella</taxon>
    </lineage>
</organism>
<reference evidence="2 3" key="1">
    <citation type="submission" date="2024-01" db="EMBL/GenBank/DDBJ databases">
        <title>Genomic analysis and antimicrobial resistance profiles of Trueperella pyogenes isolated from domestic and wild animals.</title>
        <authorList>
            <person name="Magossi G."/>
            <person name="Gzyl K.E."/>
            <person name="Holman D.B."/>
            <person name="Amat S."/>
        </authorList>
    </citation>
    <scope>NUCLEOTIDE SEQUENCE [LARGE SCALE GENOMIC DNA]</scope>
    <source>
        <strain evidence="2 3">1494</strain>
    </source>
</reference>
<sequence length="164" mass="17906">MSIEFISEIATANKHAKFDTSDKKASSIHRITSWGLPIVVGIGTGILAVDYVKGALQVAIPILVSLSLALLVFVFQLRIEVTRSERKKSDRLLALVDASFTSTTYSIIIGIVCILLGIVAGAFSPPALVGRIISGVSFAVSTHYLLVLLLVLRRIYRSYRQYIK</sequence>
<keyword evidence="3" id="KW-1185">Reference proteome</keyword>
<evidence type="ECO:0000313" key="3">
    <source>
        <dbReference type="Proteomes" id="UP001555100"/>
    </source>
</evidence>
<protein>
    <recommendedName>
        <fullName evidence="4">DUF2178 domain-containing protein</fullName>
    </recommendedName>
</protein>
<keyword evidence="1" id="KW-1133">Transmembrane helix</keyword>
<dbReference type="EMBL" id="JBAGNM010000015">
    <property type="protein sequence ID" value="MEW6955282.1"/>
    <property type="molecule type" value="Genomic_DNA"/>
</dbReference>
<gene>
    <name evidence="2" type="ORF">V3M73_09665</name>
</gene>
<evidence type="ECO:0008006" key="4">
    <source>
        <dbReference type="Google" id="ProtNLM"/>
    </source>
</evidence>
<feature type="transmembrane region" description="Helical" evidence="1">
    <location>
        <begin position="129"/>
        <end position="152"/>
    </location>
</feature>
<accession>A0ABV3NDI3</accession>
<keyword evidence="1" id="KW-0472">Membrane</keyword>
<comment type="caution">
    <text evidence="2">The sequence shown here is derived from an EMBL/GenBank/DDBJ whole genome shotgun (WGS) entry which is preliminary data.</text>
</comment>
<feature type="transmembrane region" description="Helical" evidence="1">
    <location>
        <begin position="98"/>
        <end position="123"/>
    </location>
</feature>
<dbReference type="Proteomes" id="UP001555100">
    <property type="component" value="Unassembled WGS sequence"/>
</dbReference>